<keyword evidence="2" id="KW-0560">Oxidoreductase</keyword>
<feature type="transmembrane region" description="Helical" evidence="4">
    <location>
        <begin position="251"/>
        <end position="272"/>
    </location>
</feature>
<proteinExistence type="inferred from homology"/>
<reference evidence="5" key="1">
    <citation type="submission" date="2022-07" db="EMBL/GenBank/DDBJ databases">
        <title>Phylogenomic reconstructions and comparative analyses of Kickxellomycotina fungi.</title>
        <authorList>
            <person name="Reynolds N.K."/>
            <person name="Stajich J.E."/>
            <person name="Barry K."/>
            <person name="Grigoriev I.V."/>
            <person name="Crous P."/>
            <person name="Smith M.E."/>
        </authorList>
    </citation>
    <scope>NUCLEOTIDE SEQUENCE</scope>
    <source>
        <strain evidence="5">RSA 476</strain>
    </source>
</reference>
<evidence type="ECO:0000313" key="6">
    <source>
        <dbReference type="Proteomes" id="UP001140074"/>
    </source>
</evidence>
<evidence type="ECO:0000256" key="3">
    <source>
        <dbReference type="RuleBase" id="RU000363"/>
    </source>
</evidence>
<dbReference type="SUPFAM" id="SSF51735">
    <property type="entry name" value="NAD(P)-binding Rossmann-fold domains"/>
    <property type="match status" value="1"/>
</dbReference>
<dbReference type="PRINTS" id="PR00080">
    <property type="entry name" value="SDRFAMILY"/>
</dbReference>
<sequence length="295" mass="32261">MFFAKDQSYAIQGKVALVTGALGSIGRQITQQLLDGGARVVMVDIISDGTGDDVSCELDPDNTKYVQADLRNFADIQRMFDEGAQAFERVDILVNNAGIALFNRLYDDESGDNVALAIDLNLRAPVEATRVFVQMLKASGRQGVVVNIASMAGLLPHEGFEVYGTTKTGLIYFTEASQHLAPQIRVSAVAPFFVDTPMASNAKRLKDTPIMSPFTLLSVNDVADAVIAQVKDRKSGGNTIMLLGPWGRLPVWTFSLSYMYAVFMIVLCQLLGRVKSMLGIRSGSKYLQRNKQHKD</sequence>
<keyword evidence="4" id="KW-0812">Transmembrane</keyword>
<dbReference type="GO" id="GO:0016616">
    <property type="term" value="F:oxidoreductase activity, acting on the CH-OH group of donors, NAD or NADP as acceptor"/>
    <property type="evidence" value="ECO:0007669"/>
    <property type="project" value="TreeGrafter"/>
</dbReference>
<dbReference type="PANTHER" id="PTHR44229:SF4">
    <property type="entry name" value="15-HYDROXYPROSTAGLANDIN DEHYDROGENASE [NAD(+)]"/>
    <property type="match status" value="1"/>
</dbReference>
<name>A0A9W8M4M7_9FUNG</name>
<protein>
    <recommendedName>
        <fullName evidence="7">NAD(P)-binding protein</fullName>
    </recommendedName>
</protein>
<dbReference type="EMBL" id="JANBUY010000244">
    <property type="protein sequence ID" value="KAJ2861142.1"/>
    <property type="molecule type" value="Genomic_DNA"/>
</dbReference>
<evidence type="ECO:0008006" key="7">
    <source>
        <dbReference type="Google" id="ProtNLM"/>
    </source>
</evidence>
<accession>A0A9W8M4M7</accession>
<organism evidence="5 6">
    <name type="scientific">Coemansia aciculifera</name>
    <dbReference type="NCBI Taxonomy" id="417176"/>
    <lineage>
        <taxon>Eukaryota</taxon>
        <taxon>Fungi</taxon>
        <taxon>Fungi incertae sedis</taxon>
        <taxon>Zoopagomycota</taxon>
        <taxon>Kickxellomycotina</taxon>
        <taxon>Kickxellomycetes</taxon>
        <taxon>Kickxellales</taxon>
        <taxon>Kickxellaceae</taxon>
        <taxon>Coemansia</taxon>
    </lineage>
</organism>
<dbReference type="GO" id="GO:0005737">
    <property type="term" value="C:cytoplasm"/>
    <property type="evidence" value="ECO:0007669"/>
    <property type="project" value="TreeGrafter"/>
</dbReference>
<dbReference type="InterPro" id="IPR036291">
    <property type="entry name" value="NAD(P)-bd_dom_sf"/>
</dbReference>
<dbReference type="PRINTS" id="PR00081">
    <property type="entry name" value="GDHRDH"/>
</dbReference>
<keyword evidence="4" id="KW-0472">Membrane</keyword>
<comment type="similarity">
    <text evidence="1 3">Belongs to the short-chain dehydrogenases/reductases (SDR) family.</text>
</comment>
<keyword evidence="6" id="KW-1185">Reference proteome</keyword>
<evidence type="ECO:0000256" key="2">
    <source>
        <dbReference type="ARBA" id="ARBA00023002"/>
    </source>
</evidence>
<gene>
    <name evidence="5" type="ORF">GGH94_005093</name>
</gene>
<dbReference type="InterPro" id="IPR002347">
    <property type="entry name" value="SDR_fam"/>
</dbReference>
<evidence type="ECO:0000256" key="1">
    <source>
        <dbReference type="ARBA" id="ARBA00006484"/>
    </source>
</evidence>
<evidence type="ECO:0000256" key="4">
    <source>
        <dbReference type="SAM" id="Phobius"/>
    </source>
</evidence>
<dbReference type="CDD" id="cd05233">
    <property type="entry name" value="SDR_c"/>
    <property type="match status" value="1"/>
</dbReference>
<dbReference type="Proteomes" id="UP001140074">
    <property type="component" value="Unassembled WGS sequence"/>
</dbReference>
<evidence type="ECO:0000313" key="5">
    <source>
        <dbReference type="EMBL" id="KAJ2861142.1"/>
    </source>
</evidence>
<dbReference type="AlphaFoldDB" id="A0A9W8M4M7"/>
<comment type="caution">
    <text evidence="5">The sequence shown here is derived from an EMBL/GenBank/DDBJ whole genome shotgun (WGS) entry which is preliminary data.</text>
</comment>
<keyword evidence="4" id="KW-1133">Transmembrane helix</keyword>
<dbReference type="Pfam" id="PF00106">
    <property type="entry name" value="adh_short"/>
    <property type="match status" value="1"/>
</dbReference>
<dbReference type="PANTHER" id="PTHR44229">
    <property type="entry name" value="15-HYDROXYPROSTAGLANDIN DEHYDROGENASE [NAD(+)]"/>
    <property type="match status" value="1"/>
</dbReference>
<dbReference type="Gene3D" id="3.40.50.720">
    <property type="entry name" value="NAD(P)-binding Rossmann-like Domain"/>
    <property type="match status" value="1"/>
</dbReference>